<dbReference type="PANTHER" id="PTHR21660:SF1">
    <property type="entry name" value="ACYL-COENZYME A THIOESTERASE 13"/>
    <property type="match status" value="1"/>
</dbReference>
<dbReference type="CDD" id="cd03443">
    <property type="entry name" value="PaaI_thioesterase"/>
    <property type="match status" value="1"/>
</dbReference>
<accession>A0A1L9RB62</accession>
<dbReference type="InterPro" id="IPR003736">
    <property type="entry name" value="PAAI_dom"/>
</dbReference>
<gene>
    <name evidence="4" type="ORF">ASPWEDRAFT_175462</name>
</gene>
<name>A0A1L9RB62_ASPWE</name>
<reference evidence="5" key="1">
    <citation type="journal article" date="2017" name="Genome Biol.">
        <title>Comparative genomics reveals high biological diversity and specific adaptations in the industrially and medically important fungal genus Aspergillus.</title>
        <authorList>
            <person name="de Vries R.P."/>
            <person name="Riley R."/>
            <person name="Wiebenga A."/>
            <person name="Aguilar-Osorio G."/>
            <person name="Amillis S."/>
            <person name="Uchima C.A."/>
            <person name="Anderluh G."/>
            <person name="Asadollahi M."/>
            <person name="Askin M."/>
            <person name="Barry K."/>
            <person name="Battaglia E."/>
            <person name="Bayram O."/>
            <person name="Benocci T."/>
            <person name="Braus-Stromeyer S.A."/>
            <person name="Caldana C."/>
            <person name="Canovas D."/>
            <person name="Cerqueira G.C."/>
            <person name="Chen F."/>
            <person name="Chen W."/>
            <person name="Choi C."/>
            <person name="Clum A."/>
            <person name="Dos Santos R.A."/>
            <person name="Damasio A.R."/>
            <person name="Diallinas G."/>
            <person name="Emri T."/>
            <person name="Fekete E."/>
            <person name="Flipphi M."/>
            <person name="Freyberg S."/>
            <person name="Gallo A."/>
            <person name="Gournas C."/>
            <person name="Habgood R."/>
            <person name="Hainaut M."/>
            <person name="Harispe M.L."/>
            <person name="Henrissat B."/>
            <person name="Hilden K.S."/>
            <person name="Hope R."/>
            <person name="Hossain A."/>
            <person name="Karabika E."/>
            <person name="Karaffa L."/>
            <person name="Karanyi Z."/>
            <person name="Krasevec N."/>
            <person name="Kuo A."/>
            <person name="Kusch H."/>
            <person name="LaButti K."/>
            <person name="Lagendijk E.L."/>
            <person name="Lapidus A."/>
            <person name="Levasseur A."/>
            <person name="Lindquist E."/>
            <person name="Lipzen A."/>
            <person name="Logrieco A.F."/>
            <person name="MacCabe A."/>
            <person name="Maekelae M.R."/>
            <person name="Malavazi I."/>
            <person name="Melin P."/>
            <person name="Meyer V."/>
            <person name="Mielnichuk N."/>
            <person name="Miskei M."/>
            <person name="Molnar A.P."/>
            <person name="Mule G."/>
            <person name="Ngan C.Y."/>
            <person name="Orejas M."/>
            <person name="Orosz E."/>
            <person name="Ouedraogo J.P."/>
            <person name="Overkamp K.M."/>
            <person name="Park H.-S."/>
            <person name="Perrone G."/>
            <person name="Piumi F."/>
            <person name="Punt P.J."/>
            <person name="Ram A.F."/>
            <person name="Ramon A."/>
            <person name="Rauscher S."/>
            <person name="Record E."/>
            <person name="Riano-Pachon D.M."/>
            <person name="Robert V."/>
            <person name="Roehrig J."/>
            <person name="Ruller R."/>
            <person name="Salamov A."/>
            <person name="Salih N.S."/>
            <person name="Samson R.A."/>
            <person name="Sandor E."/>
            <person name="Sanguinetti M."/>
            <person name="Schuetze T."/>
            <person name="Sepcic K."/>
            <person name="Shelest E."/>
            <person name="Sherlock G."/>
            <person name="Sophianopoulou V."/>
            <person name="Squina F.M."/>
            <person name="Sun H."/>
            <person name="Susca A."/>
            <person name="Todd R.B."/>
            <person name="Tsang A."/>
            <person name="Unkles S.E."/>
            <person name="van de Wiele N."/>
            <person name="van Rossen-Uffink D."/>
            <person name="Oliveira J.V."/>
            <person name="Vesth T.C."/>
            <person name="Visser J."/>
            <person name="Yu J.-H."/>
            <person name="Zhou M."/>
            <person name="Andersen M.R."/>
            <person name="Archer D.B."/>
            <person name="Baker S.E."/>
            <person name="Benoit I."/>
            <person name="Brakhage A.A."/>
            <person name="Braus G.H."/>
            <person name="Fischer R."/>
            <person name="Frisvad J.C."/>
            <person name="Goldman G.H."/>
            <person name="Houbraken J."/>
            <person name="Oakley B."/>
            <person name="Pocsi I."/>
            <person name="Scazzocchio C."/>
            <person name="Seiboth B."/>
            <person name="vanKuyk P.A."/>
            <person name="Wortman J."/>
            <person name="Dyer P.S."/>
            <person name="Grigoriev I.V."/>
        </authorList>
    </citation>
    <scope>NUCLEOTIDE SEQUENCE [LARGE SCALE GENOMIC DNA]</scope>
    <source>
        <strain evidence="5">DTO 134E9</strain>
    </source>
</reference>
<keyword evidence="5" id="KW-1185">Reference proteome</keyword>
<dbReference type="OrthoDB" id="2831072at2759"/>
<dbReference type="AlphaFoldDB" id="A0A1L9RB62"/>
<evidence type="ECO:0000313" key="4">
    <source>
        <dbReference type="EMBL" id="OJJ32161.1"/>
    </source>
</evidence>
<evidence type="ECO:0000256" key="1">
    <source>
        <dbReference type="ARBA" id="ARBA00008324"/>
    </source>
</evidence>
<dbReference type="Gene3D" id="3.10.129.10">
    <property type="entry name" value="Hotdog Thioesterase"/>
    <property type="match status" value="1"/>
</dbReference>
<dbReference type="Proteomes" id="UP000184383">
    <property type="component" value="Unassembled WGS sequence"/>
</dbReference>
<dbReference type="EMBL" id="KV878215">
    <property type="protein sequence ID" value="OJJ32161.1"/>
    <property type="molecule type" value="Genomic_DNA"/>
</dbReference>
<dbReference type="InterPro" id="IPR039298">
    <property type="entry name" value="ACOT13"/>
</dbReference>
<evidence type="ECO:0000256" key="2">
    <source>
        <dbReference type="ARBA" id="ARBA00022801"/>
    </source>
</evidence>
<protein>
    <recommendedName>
        <fullName evidence="3">Thioesterase domain-containing protein</fullName>
    </recommendedName>
</protein>
<evidence type="ECO:0000313" key="5">
    <source>
        <dbReference type="Proteomes" id="UP000184383"/>
    </source>
</evidence>
<dbReference type="SUPFAM" id="SSF54637">
    <property type="entry name" value="Thioesterase/thiol ester dehydrase-isomerase"/>
    <property type="match status" value="1"/>
</dbReference>
<keyword evidence="2" id="KW-0378">Hydrolase</keyword>
<dbReference type="PANTHER" id="PTHR21660">
    <property type="entry name" value="THIOESTERASE SUPERFAMILY MEMBER-RELATED"/>
    <property type="match status" value="1"/>
</dbReference>
<dbReference type="InterPro" id="IPR006683">
    <property type="entry name" value="Thioestr_dom"/>
</dbReference>
<sequence>MSTIRAPSRKLDEFEDMVYEYSSRVGMVNGNNEAWTIDPNECNFRFESATQGPPAQVSYLLTVAPSMCNFSGNLHGGCSATLVDMLSTAILLGISKPGHFAMGGVSRNLKVTYLRPVPVDSEIRVVCSVVHTGRRMALLKTEIFRTDTGNLCLLGEHEKANTDPEVDGKL</sequence>
<dbReference type="VEuPathDB" id="FungiDB:ASPWEDRAFT_175462"/>
<dbReference type="STRING" id="1073089.A0A1L9RB62"/>
<proteinExistence type="inferred from homology"/>
<dbReference type="GO" id="GO:0047617">
    <property type="term" value="F:fatty acyl-CoA hydrolase activity"/>
    <property type="evidence" value="ECO:0007669"/>
    <property type="project" value="InterPro"/>
</dbReference>
<dbReference type="NCBIfam" id="TIGR00369">
    <property type="entry name" value="unchar_dom_1"/>
    <property type="match status" value="1"/>
</dbReference>
<organism evidence="4 5">
    <name type="scientific">Aspergillus wentii DTO 134E9</name>
    <dbReference type="NCBI Taxonomy" id="1073089"/>
    <lineage>
        <taxon>Eukaryota</taxon>
        <taxon>Fungi</taxon>
        <taxon>Dikarya</taxon>
        <taxon>Ascomycota</taxon>
        <taxon>Pezizomycotina</taxon>
        <taxon>Eurotiomycetes</taxon>
        <taxon>Eurotiomycetidae</taxon>
        <taxon>Eurotiales</taxon>
        <taxon>Aspergillaceae</taxon>
        <taxon>Aspergillus</taxon>
        <taxon>Aspergillus subgen. Cremei</taxon>
    </lineage>
</organism>
<dbReference type="Pfam" id="PF03061">
    <property type="entry name" value="4HBT"/>
    <property type="match status" value="1"/>
</dbReference>
<feature type="domain" description="Thioesterase" evidence="3">
    <location>
        <begin position="72"/>
        <end position="150"/>
    </location>
</feature>
<dbReference type="InterPro" id="IPR029069">
    <property type="entry name" value="HotDog_dom_sf"/>
</dbReference>
<dbReference type="RefSeq" id="XP_040685838.1">
    <property type="nucleotide sequence ID" value="XM_040831361.1"/>
</dbReference>
<comment type="similarity">
    <text evidence="1">Belongs to the thioesterase PaaI family.</text>
</comment>
<dbReference type="GeneID" id="63747209"/>
<evidence type="ECO:0000259" key="3">
    <source>
        <dbReference type="Pfam" id="PF03061"/>
    </source>
</evidence>